<dbReference type="InterPro" id="IPR025311">
    <property type="entry name" value="DUF4166"/>
</dbReference>
<evidence type="ECO:0000313" key="2">
    <source>
        <dbReference type="EMBL" id="GLQ86661.1"/>
    </source>
</evidence>
<comment type="caution">
    <text evidence="2">The sequence shown here is derived from an EMBL/GenBank/DDBJ whole genome shotgun (WGS) entry which is preliminary data.</text>
</comment>
<name>A0ABQ5X7M4_9GAMM</name>
<reference evidence="3" key="1">
    <citation type="journal article" date="2019" name="Int. J. Syst. Evol. Microbiol.">
        <title>The Global Catalogue of Microorganisms (GCM) 10K type strain sequencing project: providing services to taxonomists for standard genome sequencing and annotation.</title>
        <authorList>
            <consortium name="The Broad Institute Genomics Platform"/>
            <consortium name="The Broad Institute Genome Sequencing Center for Infectious Disease"/>
            <person name="Wu L."/>
            <person name="Ma J."/>
        </authorList>
    </citation>
    <scope>NUCLEOTIDE SEQUENCE [LARGE SCALE GENOMIC DNA]</scope>
    <source>
        <strain evidence="3">NBRC 111981</strain>
    </source>
</reference>
<keyword evidence="3" id="KW-1185">Reference proteome</keyword>
<dbReference type="Pfam" id="PF13761">
    <property type="entry name" value="DUF4166"/>
    <property type="match status" value="1"/>
</dbReference>
<dbReference type="RefSeq" id="WP_284330055.1">
    <property type="nucleotide sequence ID" value="NZ_BSOA01000002.1"/>
</dbReference>
<dbReference type="Proteomes" id="UP001156627">
    <property type="component" value="Unassembled WGS sequence"/>
</dbReference>
<proteinExistence type="predicted"/>
<organism evidence="2 3">
    <name type="scientific">Dyella flagellata</name>
    <dbReference type="NCBI Taxonomy" id="1867833"/>
    <lineage>
        <taxon>Bacteria</taxon>
        <taxon>Pseudomonadati</taxon>
        <taxon>Pseudomonadota</taxon>
        <taxon>Gammaproteobacteria</taxon>
        <taxon>Lysobacterales</taxon>
        <taxon>Rhodanobacteraceae</taxon>
        <taxon>Dyella</taxon>
    </lineage>
</organism>
<evidence type="ECO:0000259" key="1">
    <source>
        <dbReference type="Pfam" id="PF13761"/>
    </source>
</evidence>
<dbReference type="EMBL" id="BSOA01000002">
    <property type="protein sequence ID" value="GLQ86661.1"/>
    <property type="molecule type" value="Genomic_DNA"/>
</dbReference>
<accession>A0ABQ5X7M4</accession>
<feature type="domain" description="DUF4166" evidence="1">
    <location>
        <begin position="20"/>
        <end position="177"/>
    </location>
</feature>
<gene>
    <name evidence="2" type="ORF">GCM10007898_02270</name>
</gene>
<protein>
    <recommendedName>
        <fullName evidence="1">DUF4166 domain-containing protein</fullName>
    </recommendedName>
</protein>
<sequence length="183" mass="20520">MEMAQALFPNLLGEMAWHRLPASVRRMHGSDARVLARGVADVEGDDNPILRALRRMLGLPPPSAGQALEVCIDRNGSHETWTRRFALGCMQSVLHHDADATHLLERLGPVTLRFKLSPDAHGVTWHLNGAWLLGLRIPRPWLGTVLSHSGEREGRYAFTIDTRLPWIGRLVAYRGWLEIVADD</sequence>
<evidence type="ECO:0000313" key="3">
    <source>
        <dbReference type="Proteomes" id="UP001156627"/>
    </source>
</evidence>